<dbReference type="Gene3D" id="3.30.1370.100">
    <property type="entry name" value="MutL, C-terminal domain, regulatory subdomain"/>
    <property type="match status" value="1"/>
</dbReference>
<dbReference type="InterPro" id="IPR036890">
    <property type="entry name" value="HATPase_C_sf"/>
</dbReference>
<feature type="compositionally biased region" description="Acidic residues" evidence="3">
    <location>
        <begin position="701"/>
        <end position="719"/>
    </location>
</feature>
<dbReference type="Pfam" id="PF13589">
    <property type="entry name" value="HATPase_c_3"/>
    <property type="match status" value="1"/>
</dbReference>
<dbReference type="SMART" id="SM00853">
    <property type="entry name" value="MutL_C"/>
    <property type="match status" value="1"/>
</dbReference>
<feature type="region of interest" description="Disordered" evidence="3">
    <location>
        <begin position="831"/>
        <end position="855"/>
    </location>
</feature>
<evidence type="ECO:0000313" key="6">
    <source>
        <dbReference type="EMBL" id="KAL2886757.1"/>
    </source>
</evidence>
<feature type="compositionally biased region" description="Acidic residues" evidence="3">
    <location>
        <begin position="437"/>
        <end position="450"/>
    </location>
</feature>
<dbReference type="InterPro" id="IPR014721">
    <property type="entry name" value="Ribsml_uS5_D2-typ_fold_subgr"/>
</dbReference>
<evidence type="ECO:0000256" key="3">
    <source>
        <dbReference type="SAM" id="MobiDB-lite"/>
    </source>
</evidence>
<dbReference type="InterPro" id="IPR013507">
    <property type="entry name" value="DNA_mismatch_S5_2-like"/>
</dbReference>
<dbReference type="Gene3D" id="3.30.1540.20">
    <property type="entry name" value="MutL, C-terminal domain, dimerisation subdomain"/>
    <property type="match status" value="1"/>
</dbReference>
<feature type="domain" description="MutL C-terminal dimerisation" evidence="4">
    <location>
        <begin position="873"/>
        <end position="1072"/>
    </location>
</feature>
<dbReference type="PANTHER" id="PTHR10073">
    <property type="entry name" value="DNA MISMATCH REPAIR PROTEIN MLH, PMS, MUTL"/>
    <property type="match status" value="1"/>
</dbReference>
<feature type="compositionally biased region" description="Basic and acidic residues" evidence="3">
    <location>
        <begin position="590"/>
        <end position="601"/>
    </location>
</feature>
<feature type="compositionally biased region" description="Polar residues" evidence="3">
    <location>
        <begin position="498"/>
        <end position="516"/>
    </location>
</feature>
<dbReference type="CDD" id="cd03484">
    <property type="entry name" value="MutL_Trans_hPMS_2_like"/>
    <property type="match status" value="1"/>
</dbReference>
<dbReference type="Pfam" id="PF01119">
    <property type="entry name" value="DNA_mis_repair"/>
    <property type="match status" value="1"/>
</dbReference>
<dbReference type="InterPro" id="IPR037198">
    <property type="entry name" value="MutL_C_sf"/>
</dbReference>
<evidence type="ECO:0000256" key="1">
    <source>
        <dbReference type="ARBA" id="ARBA00006082"/>
    </source>
</evidence>
<feature type="region of interest" description="Disordered" evidence="3">
    <location>
        <begin position="651"/>
        <end position="747"/>
    </location>
</feature>
<gene>
    <name evidence="6" type="ORF">HOO65_060587</name>
</gene>
<dbReference type="GeneID" id="98119983"/>
<feature type="region of interest" description="Disordered" evidence="3">
    <location>
        <begin position="385"/>
        <end position="454"/>
    </location>
</feature>
<dbReference type="InterPro" id="IPR014790">
    <property type="entry name" value="MutL_C"/>
</dbReference>
<feature type="compositionally biased region" description="Polar residues" evidence="3">
    <location>
        <begin position="479"/>
        <end position="488"/>
    </location>
</feature>
<dbReference type="InterPro" id="IPR042120">
    <property type="entry name" value="MutL_C_dimsub"/>
</dbReference>
<reference evidence="6 7" key="1">
    <citation type="submission" date="2020-05" db="EMBL/GenBank/DDBJ databases">
        <title>Ceratocystis lukuohia genome.</title>
        <authorList>
            <person name="Harrington T.C."/>
            <person name="Kim K."/>
            <person name="Mayers C.G."/>
        </authorList>
    </citation>
    <scope>NUCLEOTIDE SEQUENCE [LARGE SCALE GENOMIC DNA]</scope>
    <source>
        <strain evidence="6 7">C4212</strain>
    </source>
</reference>
<feature type="compositionally biased region" description="Polar residues" evidence="3">
    <location>
        <begin position="669"/>
        <end position="679"/>
    </location>
</feature>
<dbReference type="SUPFAM" id="SSF55874">
    <property type="entry name" value="ATPase domain of HSP90 chaperone/DNA topoisomerase II/histidine kinase"/>
    <property type="match status" value="1"/>
</dbReference>
<proteinExistence type="inferred from homology"/>
<dbReference type="NCBIfam" id="TIGR00585">
    <property type="entry name" value="mutl"/>
    <property type="match status" value="1"/>
</dbReference>
<sequence length="1136" mass="124339">MSTIKAIESSTVIVDLCSVAKELIENSIDAGATSIETQRILDSNANSSWVDVRFKNQGLDSIEVQDNGSGISPENYAGVGLKHHTSKLSTYEDISNLNTFGFRGEALSSCCALSKVSIVTCRAEDAPKGAKLRFKQSGVLEDTSMVAAQKGTTVVVQDLFYNLPVRRKELERNIKREWNKLISLLNQYACIQTGLKFTVSQQPNKGKKIIMFSTKGNANTRDNIINVFGAKTMAALVPLDLSLELRSTVSGLATGTASQNSPNIVKVKGHVSRPAHGEGRQTPDRQMFYINGRPCGLPQFAKVFNEVYRSYNSSQSPFILADVQLDTHLYDVNVSPDKRTILLHDQGPLLERLKETLIELFANQEYTVPVAQLWSSKKGAVSSATSARQESSATPSRQPFLRTQASVSSQAGSDETPSRRPSAVRSQQKRPAHSSSDEDDENEDKDEEDSSQQAYAKHLTPASSNDILSSLPAFVAAAQRQTQSSPSQKVLERLQQKAMAQNKAQESGVKFTTATSILKEQKLEELENQKEADESESDLEDVIHDPNVPRPVRDFHAQLARQARKGQDNQQSTKSHSRQDDEDSHDDDELFVRQEESRNDDPSDDSDDNNKVITVIARKRNSKSAPLVQIGGTFKRPSDVAVISIGNSTVTRSIGHSSSRTPRSTATRIQPSRSSNTPSFGGRLAEMFALQKTKQSNRDEIEGEEENDDEMEEDEEEQTETASSSMLSRKRKTPATELDADPALDTSGDIRLLDVDMDEDDQLANDNDSTKVATTPQGESSGPVQHTALAARALKGPAKKDSTVSLVQHLKISEDSLRGNLAALKTSLTAYEASRPSQSVESPNTEDGGLEAPGAEEKLSLTISKGDFGRMKIVGQFNLGFILAVRSAAIPDNDADDQTADGSNTKRQDEVFIIDQHATDEKYNFERLQATTVVQSQRLVNPKTLDLTALEEEIVLENRAALEANGFDVSVDVSGESAVGSRCQLLALPLSRETTFTLADLEELISLLGDHEASALPASLSLGSSGSSKKSTVKSALPLSAAMAASIPRPTKVRKMFAMRACRSSVMIGKALTQGQMENLVRHMGELDKPWNCPHGRPTMRHLCSLGFWEEEGWKEAQGANWIGAEEEYSWREYLG</sequence>
<name>A0ABR4MET0_9PEZI</name>
<dbReference type="Gene3D" id="3.30.565.10">
    <property type="entry name" value="Histidine kinase-like ATPase, C-terminal domain"/>
    <property type="match status" value="1"/>
</dbReference>
<feature type="compositionally biased region" description="Acidic residues" evidence="3">
    <location>
        <begin position="580"/>
        <end position="589"/>
    </location>
</feature>
<dbReference type="InterPro" id="IPR038973">
    <property type="entry name" value="MutL/Mlh/Pms-like"/>
</dbReference>
<evidence type="ECO:0000259" key="5">
    <source>
        <dbReference type="SMART" id="SM01340"/>
    </source>
</evidence>
<feature type="compositionally biased region" description="Polar residues" evidence="3">
    <location>
        <begin position="764"/>
        <end position="784"/>
    </location>
</feature>
<protein>
    <submittedName>
        <fullName evidence="6">DNA mismatch repair protein PMS1</fullName>
    </submittedName>
</protein>
<feature type="compositionally biased region" description="Polar residues" evidence="3">
    <location>
        <begin position="835"/>
        <end position="845"/>
    </location>
</feature>
<feature type="domain" description="DNA mismatch repair protein S5" evidence="5">
    <location>
        <begin position="224"/>
        <end position="362"/>
    </location>
</feature>
<comment type="similarity">
    <text evidence="1">Belongs to the DNA mismatch repair MutL/HexB family.</text>
</comment>
<dbReference type="SUPFAM" id="SSF118116">
    <property type="entry name" value="DNA mismatch repair protein MutL"/>
    <property type="match status" value="1"/>
</dbReference>
<dbReference type="InterPro" id="IPR042121">
    <property type="entry name" value="MutL_C_regsub"/>
</dbReference>
<feature type="region of interest" description="Disordered" evidence="3">
    <location>
        <begin position="479"/>
        <end position="612"/>
    </location>
</feature>
<dbReference type="Pfam" id="PF08676">
    <property type="entry name" value="MutL_C"/>
    <property type="match status" value="1"/>
</dbReference>
<dbReference type="InterPro" id="IPR002099">
    <property type="entry name" value="MutL/Mlh/PMS"/>
</dbReference>
<dbReference type="InterPro" id="IPR014762">
    <property type="entry name" value="DNA_mismatch_repair_CS"/>
</dbReference>
<dbReference type="CDD" id="cd16926">
    <property type="entry name" value="HATPase_MutL-MLH-PMS-like"/>
    <property type="match status" value="1"/>
</dbReference>
<dbReference type="SMART" id="SM01340">
    <property type="entry name" value="DNA_mis_repair"/>
    <property type="match status" value="1"/>
</dbReference>
<keyword evidence="7" id="KW-1185">Reference proteome</keyword>
<dbReference type="EMBL" id="JABSNW010000006">
    <property type="protein sequence ID" value="KAL2886757.1"/>
    <property type="molecule type" value="Genomic_DNA"/>
</dbReference>
<dbReference type="InterPro" id="IPR020568">
    <property type="entry name" value="Ribosomal_Su5_D2-typ_SF"/>
</dbReference>
<feature type="compositionally biased region" description="Low complexity" evidence="3">
    <location>
        <begin position="657"/>
        <end position="668"/>
    </location>
</feature>
<evidence type="ECO:0000313" key="7">
    <source>
        <dbReference type="Proteomes" id="UP001610728"/>
    </source>
</evidence>
<evidence type="ECO:0000256" key="2">
    <source>
        <dbReference type="ARBA" id="ARBA00022763"/>
    </source>
</evidence>
<dbReference type="PROSITE" id="PS00058">
    <property type="entry name" value="DNA_MISMATCH_REPAIR_1"/>
    <property type="match status" value="1"/>
</dbReference>
<evidence type="ECO:0000259" key="4">
    <source>
        <dbReference type="SMART" id="SM00853"/>
    </source>
</evidence>
<dbReference type="SUPFAM" id="SSF54211">
    <property type="entry name" value="Ribosomal protein S5 domain 2-like"/>
    <property type="match status" value="1"/>
</dbReference>
<dbReference type="Gene3D" id="3.30.230.10">
    <property type="match status" value="1"/>
</dbReference>
<dbReference type="RefSeq" id="XP_070857937.1">
    <property type="nucleotide sequence ID" value="XM_071003638.1"/>
</dbReference>
<keyword evidence="2" id="KW-0227">DNA damage</keyword>
<feature type="compositionally biased region" description="Basic and acidic residues" evidence="3">
    <location>
        <begin position="519"/>
        <end position="532"/>
    </location>
</feature>
<organism evidence="6 7">
    <name type="scientific">Ceratocystis lukuohia</name>
    <dbReference type="NCBI Taxonomy" id="2019550"/>
    <lineage>
        <taxon>Eukaryota</taxon>
        <taxon>Fungi</taxon>
        <taxon>Dikarya</taxon>
        <taxon>Ascomycota</taxon>
        <taxon>Pezizomycotina</taxon>
        <taxon>Sordariomycetes</taxon>
        <taxon>Hypocreomycetidae</taxon>
        <taxon>Microascales</taxon>
        <taxon>Ceratocystidaceae</taxon>
        <taxon>Ceratocystis</taxon>
    </lineage>
</organism>
<comment type="caution">
    <text evidence="6">The sequence shown here is derived from an EMBL/GenBank/DDBJ whole genome shotgun (WGS) entry which is preliminary data.</text>
</comment>
<dbReference type="PANTHER" id="PTHR10073:SF52">
    <property type="entry name" value="MISMATCH REPAIR ENDONUCLEASE PMS2"/>
    <property type="match status" value="1"/>
</dbReference>
<feature type="compositionally biased region" description="Polar residues" evidence="3">
    <location>
        <begin position="385"/>
        <end position="415"/>
    </location>
</feature>
<feature type="region of interest" description="Disordered" evidence="3">
    <location>
        <begin position="761"/>
        <end position="784"/>
    </location>
</feature>
<accession>A0ABR4MET0</accession>
<dbReference type="Proteomes" id="UP001610728">
    <property type="component" value="Unassembled WGS sequence"/>
</dbReference>